<dbReference type="Pfam" id="PF13692">
    <property type="entry name" value="Glyco_trans_1_4"/>
    <property type="match status" value="1"/>
</dbReference>
<protein>
    <submittedName>
        <fullName evidence="1">Glycosyltransferase</fullName>
    </submittedName>
</protein>
<dbReference type="PANTHER" id="PTHR12526">
    <property type="entry name" value="GLYCOSYLTRANSFERASE"/>
    <property type="match status" value="1"/>
</dbReference>
<dbReference type="GO" id="GO:0016757">
    <property type="term" value="F:glycosyltransferase activity"/>
    <property type="evidence" value="ECO:0007669"/>
    <property type="project" value="TreeGrafter"/>
</dbReference>
<comment type="caution">
    <text evidence="1">The sequence shown here is derived from an EMBL/GenBank/DDBJ whole genome shotgun (WGS) entry which is preliminary data.</text>
</comment>
<dbReference type="AlphaFoldDB" id="A0A7X0VZV5"/>
<keyword evidence="1" id="KW-0808">Transferase</keyword>
<proteinExistence type="predicted"/>
<evidence type="ECO:0000313" key="2">
    <source>
        <dbReference type="Proteomes" id="UP000564644"/>
    </source>
</evidence>
<accession>A0A7X0VZV5</accession>
<dbReference type="Gene3D" id="3.40.50.2000">
    <property type="entry name" value="Glycogen Phosphorylase B"/>
    <property type="match status" value="2"/>
</dbReference>
<keyword evidence="2" id="KW-1185">Reference proteome</keyword>
<dbReference type="Proteomes" id="UP000564644">
    <property type="component" value="Unassembled WGS sequence"/>
</dbReference>
<organism evidence="1 2">
    <name type="scientific">Cohnella zeiphila</name>
    <dbReference type="NCBI Taxonomy" id="2761120"/>
    <lineage>
        <taxon>Bacteria</taxon>
        <taxon>Bacillati</taxon>
        <taxon>Bacillota</taxon>
        <taxon>Bacilli</taxon>
        <taxon>Bacillales</taxon>
        <taxon>Paenibacillaceae</taxon>
        <taxon>Cohnella</taxon>
    </lineage>
</organism>
<name>A0A7X0VZV5_9BACL</name>
<gene>
    <name evidence="1" type="ORF">H7C18_25900</name>
</gene>
<sequence>MAVIVVPPGIDWNWMKQRPQQLMERLAAHGHVVCYCDRTRSAGAAEPVAERIAPRLYRIRHHERWLAELWPSFRRQRQDPVIVWCCTPADPPAQLRERYRPDFIVYDCADDVPEWYPREQPLAAEADLIVCSSERLLERWSRSFPGKPVRLVRNGYDPRMGLHLPPGEDDEIPPAEANGKRLIGYVGAWAPWIDAALLCEVARLPNAEVIVIGPEFGRKYSGGGVRFLGMMPHDRLAGWIRRLSVCLVPFHMTPIALAADPIKAYEYLAAGKPVVATDLPECRRMRPHVDVAANRREFVRAVARRLDDPGDEAARRTFALNSTWDRRGADADAVLRSLSL</sequence>
<dbReference type="EMBL" id="JACJVO010000033">
    <property type="protein sequence ID" value="MBB6734363.1"/>
    <property type="molecule type" value="Genomic_DNA"/>
</dbReference>
<dbReference type="PANTHER" id="PTHR12526:SF635">
    <property type="entry name" value="GLYCOSYL TRANSFERASE GROUP 1"/>
    <property type="match status" value="1"/>
</dbReference>
<reference evidence="1 2" key="1">
    <citation type="submission" date="2020-08" db="EMBL/GenBank/DDBJ databases">
        <title>Cohnella phylogeny.</title>
        <authorList>
            <person name="Dunlap C."/>
        </authorList>
    </citation>
    <scope>NUCLEOTIDE SEQUENCE [LARGE SCALE GENOMIC DNA]</scope>
    <source>
        <strain evidence="1 2">CBP 2801</strain>
    </source>
</reference>
<dbReference type="RefSeq" id="WP_185132028.1">
    <property type="nucleotide sequence ID" value="NZ_JACJVO010000033.1"/>
</dbReference>
<dbReference type="SUPFAM" id="SSF53756">
    <property type="entry name" value="UDP-Glycosyltransferase/glycogen phosphorylase"/>
    <property type="match status" value="1"/>
</dbReference>
<evidence type="ECO:0000313" key="1">
    <source>
        <dbReference type="EMBL" id="MBB6734363.1"/>
    </source>
</evidence>